<sequence>MFPLRSYAGWAVPLMAGLLALGAVPSDLMARAEAAAPAPVRDDFNGDGYQDLAVGAPRGTVGGLNGGRVIRSSSIGLGFPGAFRCHGRVADEWRLSACHAFG</sequence>
<evidence type="ECO:0000256" key="1">
    <source>
        <dbReference type="ARBA" id="ARBA00022729"/>
    </source>
</evidence>
<dbReference type="EMBL" id="LLZG01000007">
    <property type="protein sequence ID" value="KUL46177.1"/>
    <property type="molecule type" value="Genomic_DNA"/>
</dbReference>
<evidence type="ECO:0000313" key="2">
    <source>
        <dbReference type="EMBL" id="KUL46177.1"/>
    </source>
</evidence>
<keyword evidence="1" id="KW-0732">Signal</keyword>
<evidence type="ECO:0000313" key="3">
    <source>
        <dbReference type="Proteomes" id="UP000053923"/>
    </source>
</evidence>
<dbReference type="Proteomes" id="UP000053923">
    <property type="component" value="Unassembled WGS sequence"/>
</dbReference>
<dbReference type="SUPFAM" id="SSF69318">
    <property type="entry name" value="Integrin alpha N-terminal domain"/>
    <property type="match status" value="1"/>
</dbReference>
<dbReference type="Gene3D" id="2.130.10.130">
    <property type="entry name" value="Integrin alpha, N-terminal"/>
    <property type="match status" value="1"/>
</dbReference>
<dbReference type="InterPro" id="IPR013517">
    <property type="entry name" value="FG-GAP"/>
</dbReference>
<dbReference type="AlphaFoldDB" id="A0A0X3VP70"/>
<gene>
    <name evidence="2" type="ORF">ADL12_02670</name>
</gene>
<reference evidence="3" key="1">
    <citation type="submission" date="2015-10" db="EMBL/GenBank/DDBJ databases">
        <authorList>
            <person name="Ju K.-S."/>
            <person name="Doroghazi J.R."/>
            <person name="Metcalf W.W."/>
        </authorList>
    </citation>
    <scope>NUCLEOTIDE SEQUENCE [LARGE SCALE GENOMIC DNA]</scope>
    <source>
        <strain evidence="3">NRRL 3151</strain>
    </source>
</reference>
<proteinExistence type="predicted"/>
<name>A0A0X3VP70_9ACTN</name>
<organism evidence="2 3">
    <name type="scientific">Streptomyces regalis</name>
    <dbReference type="NCBI Taxonomy" id="68262"/>
    <lineage>
        <taxon>Bacteria</taxon>
        <taxon>Bacillati</taxon>
        <taxon>Actinomycetota</taxon>
        <taxon>Actinomycetes</taxon>
        <taxon>Kitasatosporales</taxon>
        <taxon>Streptomycetaceae</taxon>
        <taxon>Streptomyces</taxon>
    </lineage>
</organism>
<dbReference type="Pfam" id="PF01839">
    <property type="entry name" value="FG-GAP"/>
    <property type="match status" value="1"/>
</dbReference>
<dbReference type="InterPro" id="IPR028994">
    <property type="entry name" value="Integrin_alpha_N"/>
</dbReference>
<keyword evidence="3" id="KW-1185">Reference proteome</keyword>
<protein>
    <submittedName>
        <fullName evidence="2">Uncharacterized protein</fullName>
    </submittedName>
</protein>
<accession>A0A0X3VP70</accession>
<comment type="caution">
    <text evidence="2">The sequence shown here is derived from an EMBL/GenBank/DDBJ whole genome shotgun (WGS) entry which is preliminary data.</text>
</comment>